<reference evidence="1 2" key="1">
    <citation type="journal article" date="2019" name="Nat. Ecol. Evol.">
        <title>Megaphylogeny resolves global patterns of mushroom evolution.</title>
        <authorList>
            <person name="Varga T."/>
            <person name="Krizsan K."/>
            <person name="Foldi C."/>
            <person name="Dima B."/>
            <person name="Sanchez-Garcia M."/>
            <person name="Sanchez-Ramirez S."/>
            <person name="Szollosi G.J."/>
            <person name="Szarkandi J.G."/>
            <person name="Papp V."/>
            <person name="Albert L."/>
            <person name="Andreopoulos W."/>
            <person name="Angelini C."/>
            <person name="Antonin V."/>
            <person name="Barry K.W."/>
            <person name="Bougher N.L."/>
            <person name="Buchanan P."/>
            <person name="Buyck B."/>
            <person name="Bense V."/>
            <person name="Catcheside P."/>
            <person name="Chovatia M."/>
            <person name="Cooper J."/>
            <person name="Damon W."/>
            <person name="Desjardin D."/>
            <person name="Finy P."/>
            <person name="Geml J."/>
            <person name="Haridas S."/>
            <person name="Hughes K."/>
            <person name="Justo A."/>
            <person name="Karasinski D."/>
            <person name="Kautmanova I."/>
            <person name="Kiss B."/>
            <person name="Kocsube S."/>
            <person name="Kotiranta H."/>
            <person name="LaButti K.M."/>
            <person name="Lechner B.E."/>
            <person name="Liimatainen K."/>
            <person name="Lipzen A."/>
            <person name="Lukacs Z."/>
            <person name="Mihaltcheva S."/>
            <person name="Morgado L.N."/>
            <person name="Niskanen T."/>
            <person name="Noordeloos M.E."/>
            <person name="Ohm R.A."/>
            <person name="Ortiz-Santana B."/>
            <person name="Ovrebo C."/>
            <person name="Racz N."/>
            <person name="Riley R."/>
            <person name="Savchenko A."/>
            <person name="Shiryaev A."/>
            <person name="Soop K."/>
            <person name="Spirin V."/>
            <person name="Szebenyi C."/>
            <person name="Tomsovsky M."/>
            <person name="Tulloss R.E."/>
            <person name="Uehling J."/>
            <person name="Grigoriev I.V."/>
            <person name="Vagvolgyi C."/>
            <person name="Papp T."/>
            <person name="Martin F.M."/>
            <person name="Miettinen O."/>
            <person name="Hibbett D.S."/>
            <person name="Nagy L.G."/>
        </authorList>
    </citation>
    <scope>NUCLEOTIDE SEQUENCE [LARGE SCALE GENOMIC DNA]</scope>
    <source>
        <strain evidence="1 2">NL-1719</strain>
    </source>
</reference>
<name>A0ACD3A4G2_9AGAR</name>
<proteinExistence type="predicted"/>
<organism evidence="1 2">
    <name type="scientific">Pluteus cervinus</name>
    <dbReference type="NCBI Taxonomy" id="181527"/>
    <lineage>
        <taxon>Eukaryota</taxon>
        <taxon>Fungi</taxon>
        <taxon>Dikarya</taxon>
        <taxon>Basidiomycota</taxon>
        <taxon>Agaricomycotina</taxon>
        <taxon>Agaricomycetes</taxon>
        <taxon>Agaricomycetidae</taxon>
        <taxon>Agaricales</taxon>
        <taxon>Pluteineae</taxon>
        <taxon>Pluteaceae</taxon>
        <taxon>Pluteus</taxon>
    </lineage>
</organism>
<evidence type="ECO:0000313" key="1">
    <source>
        <dbReference type="EMBL" id="TFK60602.1"/>
    </source>
</evidence>
<keyword evidence="2" id="KW-1185">Reference proteome</keyword>
<dbReference type="EMBL" id="ML208753">
    <property type="protein sequence ID" value="TFK60602.1"/>
    <property type="molecule type" value="Genomic_DNA"/>
</dbReference>
<accession>A0ACD3A4G2</accession>
<evidence type="ECO:0000313" key="2">
    <source>
        <dbReference type="Proteomes" id="UP000308600"/>
    </source>
</evidence>
<dbReference type="Proteomes" id="UP000308600">
    <property type="component" value="Unassembled WGS sequence"/>
</dbReference>
<protein>
    <submittedName>
        <fullName evidence="1">Uncharacterized protein</fullName>
    </submittedName>
</protein>
<gene>
    <name evidence="1" type="ORF">BDN72DRAFT_850380</name>
</gene>
<sequence length="151" mass="16893">MGPRIASSIQIDIVKRSNQTRVQYQWNQGARVRPRNPHGVVVGETGTTRVLKTADAFLPLFNNRLEPSELPGLQVIGPEHGSRGKGTNDTPGYLGLKWQPPGSSFIAVVSTGRVHAKKYRFYHSRSSSSLRRLLSSFRLSRVSVLLIRERM</sequence>